<feature type="signal peptide" evidence="2">
    <location>
        <begin position="1"/>
        <end position="21"/>
    </location>
</feature>
<dbReference type="InterPro" id="IPR002477">
    <property type="entry name" value="Peptidoglycan-bd-like"/>
</dbReference>
<keyword evidence="5" id="KW-1185">Reference proteome</keyword>
<dbReference type="EMBL" id="BMJQ01000013">
    <property type="protein sequence ID" value="GGF35711.1"/>
    <property type="molecule type" value="Genomic_DNA"/>
</dbReference>
<dbReference type="AlphaFoldDB" id="A0A8J3E766"/>
<feature type="domain" description="Peptidoglycan binding-like" evidence="3">
    <location>
        <begin position="183"/>
        <end position="236"/>
    </location>
</feature>
<evidence type="ECO:0000313" key="4">
    <source>
        <dbReference type="EMBL" id="GGF35711.1"/>
    </source>
</evidence>
<evidence type="ECO:0000256" key="2">
    <source>
        <dbReference type="SAM" id="SignalP"/>
    </source>
</evidence>
<keyword evidence="2" id="KW-0732">Signal</keyword>
<feature type="chain" id="PRO_5035191400" description="Peptidoglycan binding-like domain-containing protein" evidence="2">
    <location>
        <begin position="22"/>
        <end position="239"/>
    </location>
</feature>
<protein>
    <recommendedName>
        <fullName evidence="3">Peptidoglycan binding-like domain-containing protein</fullName>
    </recommendedName>
</protein>
<evidence type="ECO:0000256" key="1">
    <source>
        <dbReference type="SAM" id="MobiDB-lite"/>
    </source>
</evidence>
<dbReference type="RefSeq" id="WP_189050445.1">
    <property type="nucleotide sequence ID" value="NZ_BMJQ01000013.1"/>
</dbReference>
<dbReference type="SUPFAM" id="SSF47090">
    <property type="entry name" value="PGBD-like"/>
    <property type="match status" value="2"/>
</dbReference>
<dbReference type="Pfam" id="PF01471">
    <property type="entry name" value="PG_binding_1"/>
    <property type="match status" value="2"/>
</dbReference>
<accession>A0A8J3E766</accession>
<feature type="compositionally biased region" description="Polar residues" evidence="1">
    <location>
        <begin position="58"/>
        <end position="67"/>
    </location>
</feature>
<dbReference type="InterPro" id="IPR036365">
    <property type="entry name" value="PGBD-like_sf"/>
</dbReference>
<evidence type="ECO:0000259" key="3">
    <source>
        <dbReference type="Pfam" id="PF01471"/>
    </source>
</evidence>
<sequence>MGASRLLAAALLVTLPSLGFAQGTVPESALVGPTFSMQPGSMQPGANGAQAPQVATPNQNVLGNSGVQAAPTLKSPPVAPGTPGALIPKRPMGTVTADDPVRRAYVQSLQEQLPAHGYRPGPVTGRLDAQTERAIRAYQRDAGITPNVQSAYVLKQTLDSVSFARPPIQAAAGPAVNRAGGGSIAFVQRSLAAKGYDPGPADGKLGARTVNAIKQFQGDRGLPRDGKVTPQLLGLLGKA</sequence>
<feature type="region of interest" description="Disordered" evidence="1">
    <location>
        <begin position="58"/>
        <end position="92"/>
    </location>
</feature>
<comment type="caution">
    <text evidence="4">The sequence shown here is derived from an EMBL/GenBank/DDBJ whole genome shotgun (WGS) entry which is preliminary data.</text>
</comment>
<reference evidence="4" key="1">
    <citation type="journal article" date="2014" name="Int. J. Syst. Evol. Microbiol.">
        <title>Complete genome sequence of Corynebacterium casei LMG S-19264T (=DSM 44701T), isolated from a smear-ripened cheese.</title>
        <authorList>
            <consortium name="US DOE Joint Genome Institute (JGI-PGF)"/>
            <person name="Walter F."/>
            <person name="Albersmeier A."/>
            <person name="Kalinowski J."/>
            <person name="Ruckert C."/>
        </authorList>
    </citation>
    <scope>NUCLEOTIDE SEQUENCE</scope>
    <source>
        <strain evidence="4">CGMCC 1.15725</strain>
    </source>
</reference>
<dbReference type="InterPro" id="IPR036366">
    <property type="entry name" value="PGBDSf"/>
</dbReference>
<organism evidence="4 5">
    <name type="scientific">Aliidongia dinghuensis</name>
    <dbReference type="NCBI Taxonomy" id="1867774"/>
    <lineage>
        <taxon>Bacteria</taxon>
        <taxon>Pseudomonadati</taxon>
        <taxon>Pseudomonadota</taxon>
        <taxon>Alphaproteobacteria</taxon>
        <taxon>Rhodospirillales</taxon>
        <taxon>Dongiaceae</taxon>
        <taxon>Aliidongia</taxon>
    </lineage>
</organism>
<feature type="domain" description="Peptidoglycan binding-like" evidence="3">
    <location>
        <begin position="104"/>
        <end position="146"/>
    </location>
</feature>
<proteinExistence type="predicted"/>
<gene>
    <name evidence="4" type="ORF">GCM10011611_47560</name>
</gene>
<name>A0A8J3E766_9PROT</name>
<evidence type="ECO:0000313" key="5">
    <source>
        <dbReference type="Proteomes" id="UP000646365"/>
    </source>
</evidence>
<dbReference type="Proteomes" id="UP000646365">
    <property type="component" value="Unassembled WGS sequence"/>
</dbReference>
<dbReference type="Gene3D" id="1.10.101.10">
    <property type="entry name" value="PGBD-like superfamily/PGBD"/>
    <property type="match status" value="2"/>
</dbReference>
<reference evidence="4" key="2">
    <citation type="submission" date="2020-09" db="EMBL/GenBank/DDBJ databases">
        <authorList>
            <person name="Sun Q."/>
            <person name="Zhou Y."/>
        </authorList>
    </citation>
    <scope>NUCLEOTIDE SEQUENCE</scope>
    <source>
        <strain evidence="4">CGMCC 1.15725</strain>
    </source>
</reference>